<dbReference type="PANTHER" id="PTHR24220:SF86">
    <property type="entry name" value="ABC TRANSPORTER ABCH.1"/>
    <property type="match status" value="1"/>
</dbReference>
<dbReference type="InterPro" id="IPR015854">
    <property type="entry name" value="ABC_transpr_LolD-like"/>
</dbReference>
<protein>
    <submittedName>
        <fullName evidence="4">Glutamine transport ATP-binding protein GlnQ</fullName>
    </submittedName>
</protein>
<dbReference type="EMBL" id="CP023994">
    <property type="protein sequence ID" value="AWR22076.1"/>
    <property type="molecule type" value="Genomic_DNA"/>
</dbReference>
<keyword evidence="5" id="KW-1185">Reference proteome</keyword>
<dbReference type="InterPro" id="IPR003439">
    <property type="entry name" value="ABC_transporter-like_ATP-bd"/>
</dbReference>
<gene>
    <name evidence="4" type="ORF">AURMO_01490</name>
</gene>
<evidence type="ECO:0000256" key="1">
    <source>
        <dbReference type="ARBA" id="ARBA00022741"/>
    </source>
</evidence>
<accession>A0A2Z3S1I5</accession>
<dbReference type="Pfam" id="PF00005">
    <property type="entry name" value="ABC_tran"/>
    <property type="match status" value="1"/>
</dbReference>
<dbReference type="InterPro" id="IPR017871">
    <property type="entry name" value="ABC_transporter-like_CS"/>
</dbReference>
<evidence type="ECO:0000256" key="2">
    <source>
        <dbReference type="ARBA" id="ARBA00022840"/>
    </source>
</evidence>
<keyword evidence="2 4" id="KW-0067">ATP-binding</keyword>
<dbReference type="InterPro" id="IPR027417">
    <property type="entry name" value="P-loop_NTPase"/>
</dbReference>
<organism evidence="4 5">
    <name type="scientific">Aurantimicrobium photophilum</name>
    <dbReference type="NCBI Taxonomy" id="1987356"/>
    <lineage>
        <taxon>Bacteria</taxon>
        <taxon>Bacillati</taxon>
        <taxon>Actinomycetota</taxon>
        <taxon>Actinomycetes</taxon>
        <taxon>Micrococcales</taxon>
        <taxon>Microbacteriaceae</taxon>
        <taxon>Aurantimicrobium</taxon>
    </lineage>
</organism>
<dbReference type="SUPFAM" id="SSF52540">
    <property type="entry name" value="P-loop containing nucleoside triphosphate hydrolases"/>
    <property type="match status" value="1"/>
</dbReference>
<dbReference type="SMART" id="SM00382">
    <property type="entry name" value="AAA"/>
    <property type="match status" value="1"/>
</dbReference>
<name>A0A2Z3S1I5_9MICO</name>
<evidence type="ECO:0000313" key="5">
    <source>
        <dbReference type="Proteomes" id="UP000246894"/>
    </source>
</evidence>
<dbReference type="GO" id="GO:0005524">
    <property type="term" value="F:ATP binding"/>
    <property type="evidence" value="ECO:0007669"/>
    <property type="project" value="UniProtKB-KW"/>
</dbReference>
<dbReference type="GO" id="GO:0022857">
    <property type="term" value="F:transmembrane transporter activity"/>
    <property type="evidence" value="ECO:0007669"/>
    <property type="project" value="TreeGrafter"/>
</dbReference>
<dbReference type="GO" id="GO:0005886">
    <property type="term" value="C:plasma membrane"/>
    <property type="evidence" value="ECO:0007669"/>
    <property type="project" value="TreeGrafter"/>
</dbReference>
<dbReference type="InterPro" id="IPR003593">
    <property type="entry name" value="AAA+_ATPase"/>
</dbReference>
<proteinExistence type="predicted"/>
<reference evidence="4 5" key="1">
    <citation type="submission" date="2017-10" db="EMBL/GenBank/DDBJ databases">
        <title>Genome of an Actinobacterium that displays light-enhanced growth.</title>
        <authorList>
            <person name="Maresca J.A."/>
            <person name="Hempel P."/>
            <person name="Shevchenko O."/>
            <person name="Miller K.J."/>
            <person name="Hahn M.W."/>
        </authorList>
    </citation>
    <scope>NUCLEOTIDE SEQUENCE [LARGE SCALE GENOMIC DNA]</scope>
    <source>
        <strain evidence="4 5">MWH-Mo1</strain>
    </source>
</reference>
<dbReference type="PANTHER" id="PTHR24220">
    <property type="entry name" value="IMPORT ATP-BINDING PROTEIN"/>
    <property type="match status" value="1"/>
</dbReference>
<dbReference type="PROSITE" id="PS00211">
    <property type="entry name" value="ABC_TRANSPORTER_1"/>
    <property type="match status" value="1"/>
</dbReference>
<keyword evidence="1" id="KW-0547">Nucleotide-binding</keyword>
<dbReference type="KEGG" id="aum:AURMO_01490"/>
<sequence length="210" mass="22170">MQVIEGAVKLSGLGHRFTATSHWLYRNIDLSIASGESCAITGPSGSGKSTLLTTIAGWVTPTEGHIEKSISGTTQWVFQNPFGVPKRSAIDQVGFPLIARGESPEAADLVSIELCELVGLSELRDGRPFHALSGGEAQRLMLARALATNPAMLLVDEPTAQLDRASARSVNSAISAISKTGTVVIVASHDPETIAACNQFLDLGKRSHPK</sequence>
<dbReference type="Gene3D" id="3.40.50.300">
    <property type="entry name" value="P-loop containing nucleotide triphosphate hydrolases"/>
    <property type="match status" value="1"/>
</dbReference>
<feature type="domain" description="ABC transporter" evidence="3">
    <location>
        <begin position="8"/>
        <end position="207"/>
    </location>
</feature>
<evidence type="ECO:0000313" key="4">
    <source>
        <dbReference type="EMBL" id="AWR22076.1"/>
    </source>
</evidence>
<evidence type="ECO:0000259" key="3">
    <source>
        <dbReference type="PROSITE" id="PS50893"/>
    </source>
</evidence>
<dbReference type="OrthoDB" id="4425833at2"/>
<dbReference type="Proteomes" id="UP000246894">
    <property type="component" value="Chromosome"/>
</dbReference>
<dbReference type="GO" id="GO:0016887">
    <property type="term" value="F:ATP hydrolysis activity"/>
    <property type="evidence" value="ECO:0007669"/>
    <property type="project" value="InterPro"/>
</dbReference>
<dbReference type="AlphaFoldDB" id="A0A2Z3S1I5"/>
<dbReference type="PROSITE" id="PS50893">
    <property type="entry name" value="ABC_TRANSPORTER_2"/>
    <property type="match status" value="1"/>
</dbReference>
<dbReference type="RefSeq" id="WP_110234522.1">
    <property type="nucleotide sequence ID" value="NZ_CP023994.1"/>
</dbReference>